<accession>A0A7C9HSR4</accession>
<name>A0A7C9HSR4_9DEIO</name>
<gene>
    <name evidence="1" type="ORF">GO986_14865</name>
</gene>
<comment type="caution">
    <text evidence="1">The sequence shown here is derived from an EMBL/GenBank/DDBJ whole genome shotgun (WGS) entry which is preliminary data.</text>
</comment>
<evidence type="ECO:0000313" key="1">
    <source>
        <dbReference type="EMBL" id="MVN88034.1"/>
    </source>
</evidence>
<dbReference type="RefSeq" id="WP_369409399.1">
    <property type="nucleotide sequence ID" value="NZ_WQLB01000022.1"/>
</dbReference>
<proteinExistence type="predicted"/>
<reference evidence="1 2" key="1">
    <citation type="submission" date="2019-12" db="EMBL/GenBank/DDBJ databases">
        <title>Deinococcus sp. HMF7620 Genome sequencing and assembly.</title>
        <authorList>
            <person name="Kang H."/>
            <person name="Kim H."/>
            <person name="Joh K."/>
        </authorList>
    </citation>
    <scope>NUCLEOTIDE SEQUENCE [LARGE SCALE GENOMIC DNA]</scope>
    <source>
        <strain evidence="1 2">HMF7620</strain>
    </source>
</reference>
<dbReference type="Proteomes" id="UP000483286">
    <property type="component" value="Unassembled WGS sequence"/>
</dbReference>
<keyword evidence="2" id="KW-1185">Reference proteome</keyword>
<dbReference type="AlphaFoldDB" id="A0A7C9HSR4"/>
<dbReference type="EMBL" id="WQLB01000022">
    <property type="protein sequence ID" value="MVN88034.1"/>
    <property type="molecule type" value="Genomic_DNA"/>
</dbReference>
<organism evidence="1 2">
    <name type="scientific">Deinococcus arboris</name>
    <dbReference type="NCBI Taxonomy" id="2682977"/>
    <lineage>
        <taxon>Bacteria</taxon>
        <taxon>Thermotogati</taxon>
        <taxon>Deinococcota</taxon>
        <taxon>Deinococci</taxon>
        <taxon>Deinococcales</taxon>
        <taxon>Deinococcaceae</taxon>
        <taxon>Deinococcus</taxon>
    </lineage>
</organism>
<evidence type="ECO:0000313" key="2">
    <source>
        <dbReference type="Proteomes" id="UP000483286"/>
    </source>
</evidence>
<protein>
    <submittedName>
        <fullName evidence="1">Uncharacterized protein</fullName>
    </submittedName>
</protein>
<sequence length="147" mass="15723">MTAESSAHTPLTREEIAGVEFDWFAADRTGQVAQFLAAGDDTVPAAALRSEELLEAVHVWIDTRPAAEAPNAPAGGFDDHLTGPQERGAFVYDWVQGQPGVYRLVAAPRHPLAVTDLPDHLREYLAPLTLAVTFGAPKVQIGPQGEA</sequence>